<dbReference type="Proteomes" id="UP001283366">
    <property type="component" value="Unassembled WGS sequence"/>
</dbReference>
<name>A0ABU4I3A8_9VIBR</name>
<protein>
    <submittedName>
        <fullName evidence="1">Uncharacterized protein</fullName>
    </submittedName>
</protein>
<proteinExistence type="predicted"/>
<keyword evidence="2" id="KW-1185">Reference proteome</keyword>
<sequence>MSGCSNLLDKAVFVGEWNRELREVRLYLNNLITFDEMQLQQEDVV</sequence>
<dbReference type="RefSeq" id="WP_159457476.1">
    <property type="nucleotide sequence ID" value="NZ_AP024883.1"/>
</dbReference>
<evidence type="ECO:0000313" key="2">
    <source>
        <dbReference type="Proteomes" id="UP001283366"/>
    </source>
</evidence>
<evidence type="ECO:0000313" key="1">
    <source>
        <dbReference type="EMBL" id="MDW6002409.1"/>
    </source>
</evidence>
<accession>A0ABU4I3A8</accession>
<organism evidence="1 2">
    <name type="scientific">Vibrio mangrovi</name>
    <dbReference type="NCBI Taxonomy" id="474394"/>
    <lineage>
        <taxon>Bacteria</taxon>
        <taxon>Pseudomonadati</taxon>
        <taxon>Pseudomonadota</taxon>
        <taxon>Gammaproteobacteria</taxon>
        <taxon>Vibrionales</taxon>
        <taxon>Vibrionaceae</taxon>
        <taxon>Vibrio</taxon>
    </lineage>
</organism>
<gene>
    <name evidence="1" type="ORF">SBX37_05955</name>
</gene>
<dbReference type="EMBL" id="JAWRCO010000001">
    <property type="protein sequence ID" value="MDW6002409.1"/>
    <property type="molecule type" value="Genomic_DNA"/>
</dbReference>
<reference evidence="1 2" key="1">
    <citation type="submission" date="2023-11" db="EMBL/GenBank/DDBJ databases">
        <title>Plant-associative lifestyle of Vibrio porteresiae and its evolutionary dynamics.</title>
        <authorList>
            <person name="Rameshkumar N."/>
            <person name="Kirti K."/>
        </authorList>
    </citation>
    <scope>NUCLEOTIDE SEQUENCE [LARGE SCALE GENOMIC DNA]</scope>
    <source>
        <strain evidence="1 2">MSSRF38</strain>
    </source>
</reference>
<comment type="caution">
    <text evidence="1">The sequence shown here is derived from an EMBL/GenBank/DDBJ whole genome shotgun (WGS) entry which is preliminary data.</text>
</comment>